<evidence type="ECO:0000313" key="3">
    <source>
        <dbReference type="EMBL" id="MFB9329934.1"/>
    </source>
</evidence>
<keyword evidence="1" id="KW-0732">Signal</keyword>
<dbReference type="SMART" id="SM00736">
    <property type="entry name" value="CADG"/>
    <property type="match status" value="2"/>
</dbReference>
<dbReference type="InterPro" id="IPR003343">
    <property type="entry name" value="Big_2"/>
</dbReference>
<name>A0ABV5KXJ9_9BACL</name>
<dbReference type="PANTHER" id="PTHR43308">
    <property type="entry name" value="OUTER MEMBRANE PROTEIN ALPHA-RELATED"/>
    <property type="match status" value="1"/>
</dbReference>
<dbReference type="RefSeq" id="WP_377500656.1">
    <property type="nucleotide sequence ID" value="NZ_JBHMDO010000047.1"/>
</dbReference>
<dbReference type="Pfam" id="PF17963">
    <property type="entry name" value="Big_9"/>
    <property type="match status" value="1"/>
</dbReference>
<dbReference type="InterPro" id="IPR051465">
    <property type="entry name" value="Cell_Envelope_Struct_Comp"/>
</dbReference>
<evidence type="ECO:0000313" key="4">
    <source>
        <dbReference type="Proteomes" id="UP001589747"/>
    </source>
</evidence>
<proteinExistence type="predicted"/>
<evidence type="ECO:0000259" key="2">
    <source>
        <dbReference type="PROSITE" id="PS51272"/>
    </source>
</evidence>
<dbReference type="PANTHER" id="PTHR43308:SF5">
    <property type="entry name" value="S-LAYER PROTEIN _ PEPTIDOGLYCAN ENDO-BETA-N-ACETYLGLUCOSAMINIDASE"/>
    <property type="match status" value="1"/>
</dbReference>
<dbReference type="Gene3D" id="2.60.40.1080">
    <property type="match status" value="1"/>
</dbReference>
<protein>
    <submittedName>
        <fullName evidence="3">S-layer homology domain-containing protein</fullName>
    </submittedName>
</protein>
<dbReference type="PROSITE" id="PS51272">
    <property type="entry name" value="SLH"/>
    <property type="match status" value="2"/>
</dbReference>
<feature type="domain" description="SLH" evidence="2">
    <location>
        <begin position="101"/>
        <end position="160"/>
    </location>
</feature>
<comment type="caution">
    <text evidence="3">The sequence shown here is derived from an EMBL/GenBank/DDBJ whole genome shotgun (WGS) entry which is preliminary data.</text>
</comment>
<dbReference type="Pfam" id="PF02368">
    <property type="entry name" value="Big_2"/>
    <property type="match status" value="1"/>
</dbReference>
<reference evidence="3 4" key="1">
    <citation type="submission" date="2024-09" db="EMBL/GenBank/DDBJ databases">
        <authorList>
            <person name="Sun Q."/>
            <person name="Mori K."/>
        </authorList>
    </citation>
    <scope>NUCLEOTIDE SEQUENCE [LARGE SCALE GENOMIC DNA]</scope>
    <source>
        <strain evidence="3 4">TISTR 2452</strain>
    </source>
</reference>
<dbReference type="Pfam" id="PF00395">
    <property type="entry name" value="SLH"/>
    <property type="match status" value="2"/>
</dbReference>
<feature type="domain" description="SLH" evidence="2">
    <location>
        <begin position="37"/>
        <end position="100"/>
    </location>
</feature>
<gene>
    <name evidence="3" type="ORF">ACFFSY_28670</name>
</gene>
<organism evidence="3 4">
    <name type="scientific">Paenibacillus aurantiacus</name>
    <dbReference type="NCBI Taxonomy" id="1936118"/>
    <lineage>
        <taxon>Bacteria</taxon>
        <taxon>Bacillati</taxon>
        <taxon>Bacillota</taxon>
        <taxon>Bacilli</taxon>
        <taxon>Bacillales</taxon>
        <taxon>Paenibacillaceae</taxon>
        <taxon>Paenibacillus</taxon>
    </lineage>
</organism>
<accession>A0ABV5KXJ9</accession>
<dbReference type="Gene3D" id="2.60.40.10">
    <property type="entry name" value="Immunoglobulins"/>
    <property type="match status" value="3"/>
</dbReference>
<feature type="chain" id="PRO_5045179413" evidence="1">
    <location>
        <begin position="27"/>
        <end position="1038"/>
    </location>
</feature>
<dbReference type="EMBL" id="JBHMDO010000047">
    <property type="protein sequence ID" value="MFB9329934.1"/>
    <property type="molecule type" value="Genomic_DNA"/>
</dbReference>
<sequence>MMKEWTKWMLTTTILSMSLAPAGAYAQETANGQSAPNASFTDIAKVSQDRIQAVQDAVDKGLLNGFPDGKFQPDKELTRQELAVILARALKLMPTTTPNASFSDTGSLWAAPYIEAVRNAGLMGGFGDGSFRPDNLLTREQLATVFVRAVGGTSASGGAASGTGSAAGASNWAAEMVQRADRLGLMQQEQGTTPKSAVNREDVAAYLLDVFNAKEQTAVIQKIDGDYVSIDGETVLVTKELKALFAGQNLDALKGAKLTYSQQNKNIDGLAKLEIAVSGTEAKPVAFDSTGSRFDGVLVIAGDKVAVKGETLKQIVLGEKASSIELNAKVGELTVTSGQAVTISGDAAIQTFKVDTDKARIKLGKDIAIDKVELPTGVKLSDVIANYDAVKSQIKNREADPAPVYTGGSSVSVNHAPTVSKPIANPAAAVAGGNEVEINLTDVFADSDGDTLKWTAASSNETAAMVRVVGAKLYVEPLAAGVAKITVTADDGRGEKVADEFDFTVNAANQAPVLTGTAIAPASAEAGALAVTVDVSAAFEDEDKASLSYSAQSSNPAAATVSVTGSTLSITPLAAGTTTITVTATDAKGLKKDYAFAYTVVAANQAPVLTGTAIAPASAEAGASAVTADVSAAFDDEDKASLIYSAQSSNLAAATVSVTGSTLSIAPLVAGTTTITVTATDAKGRTVDYTFDYVVTASVLSGTQIVIDPGYSGDPAVTADVSVAFNDELYTSLTYTVKSSDGSVATVSIADKTLTVTPLAEGSTTITITATDDQQKQTDYSFTYSVVKPVLTAERKDDTPFYSNGTGTQVLLNAGQLGFTYGKRNIKDYIKFAYKGKEISGTNIQYDPAEGDFNVMDGSTELGEIKVGSSTDQIQVSSTPSGIQITPNALLPINLDADILFSVETAGNTPQVIEVPVLVDRTAPVAVVESSDDFTTFTFAVNEKLIPQPIVGMQLIPNVIVNDNASQLSVNNGDYLVSYDSTKDTITLTLNPSGLNKIKNGDGFIPNDTKFTFNITMTDLSDNLVAAPVTFTVSRIPD</sequence>
<dbReference type="InterPro" id="IPR013783">
    <property type="entry name" value="Ig-like_fold"/>
</dbReference>
<dbReference type="SMART" id="SM00635">
    <property type="entry name" value="BID_2"/>
    <property type="match status" value="4"/>
</dbReference>
<feature type="signal peptide" evidence="1">
    <location>
        <begin position="1"/>
        <end position="26"/>
    </location>
</feature>
<dbReference type="Proteomes" id="UP001589747">
    <property type="component" value="Unassembled WGS sequence"/>
</dbReference>
<keyword evidence="4" id="KW-1185">Reference proteome</keyword>
<dbReference type="InterPro" id="IPR006644">
    <property type="entry name" value="Cadg"/>
</dbReference>
<dbReference type="InterPro" id="IPR001119">
    <property type="entry name" value="SLH_dom"/>
</dbReference>
<evidence type="ECO:0000256" key="1">
    <source>
        <dbReference type="SAM" id="SignalP"/>
    </source>
</evidence>